<gene>
    <name evidence="1" type="ORF">BN437_3343</name>
</gene>
<name>A0A831A4P5_ERWAM</name>
<comment type="caution">
    <text evidence="1">The sequence shown here is derived from an EMBL/GenBank/DDBJ whole genome shotgun (WGS) entry which is preliminary data.</text>
</comment>
<reference evidence="1 2" key="2">
    <citation type="submission" date="2013-04" db="EMBL/GenBank/DDBJ databases">
        <title>Comparative genomics of 12 strains of Erwinia amylovora identifies a pan-genome with a large conserved core and provides insights into host specificity.</title>
        <authorList>
            <person name="Mann R.A."/>
            <person name="Smits T.H.M."/>
            <person name="Buehlmann A."/>
            <person name="Blom J."/>
            <person name="Goesmann A."/>
            <person name="Frey J.E."/>
            <person name="Plummer K.M."/>
            <person name="Beer S.V."/>
            <person name="Luck J."/>
            <person name="Duffy B."/>
            <person name="Rodoni B."/>
        </authorList>
    </citation>
    <scope>NUCLEOTIDE SEQUENCE [LARGE SCALE GENOMIC DNA]</scope>
    <source>
        <strain evidence="2">CFBP 1232</strain>
    </source>
</reference>
<evidence type="ECO:0000313" key="2">
    <source>
        <dbReference type="Proteomes" id="UP000013111"/>
    </source>
</evidence>
<proteinExistence type="predicted"/>
<dbReference type="AlphaFoldDB" id="A0A831A4P5"/>
<organism evidence="1 2">
    <name type="scientific">Erwinia amylovora NBRC 12687 = CFBP 1232</name>
    <dbReference type="NCBI Taxonomy" id="1219359"/>
    <lineage>
        <taxon>Bacteria</taxon>
        <taxon>Pseudomonadati</taxon>
        <taxon>Pseudomonadota</taxon>
        <taxon>Gammaproteobacteria</taxon>
        <taxon>Enterobacterales</taxon>
        <taxon>Erwiniaceae</taxon>
        <taxon>Erwinia</taxon>
    </lineage>
</organism>
<evidence type="ECO:0000313" key="1">
    <source>
        <dbReference type="EMBL" id="CCO95244.1"/>
    </source>
</evidence>
<protein>
    <submittedName>
        <fullName evidence="1">Uncharacterized protein</fullName>
    </submittedName>
</protein>
<dbReference type="Proteomes" id="UP000013111">
    <property type="component" value="Unassembled WGS sequence"/>
</dbReference>
<sequence length="179" mass="20403">MSHMACWYKPTLAWGIHVRQVLAPGSVLTADSVDEAVPLPWMAKGQVVAWCLNKEHRMADDIGKESRYPSTFVLVKLTCKPDPEKENSRLEFYSLYTGLAPLSAKVIKVNLLSVSPGGKWCKARYNNVKNKAIDSNVQHSEYLISGIKVFNLIQWRNIFLWAAHHRRIYSRRSGNFKSL</sequence>
<reference evidence="1 2" key="1">
    <citation type="submission" date="2012-11" db="EMBL/GenBank/DDBJ databases">
        <authorList>
            <person name="Linke B."/>
        </authorList>
    </citation>
    <scope>NUCLEOTIDE SEQUENCE [LARGE SCALE GENOMIC DNA]</scope>
    <source>
        <strain evidence="2">CFBP 1232</strain>
    </source>
</reference>
<accession>A0A831A4P5</accession>
<dbReference type="EMBL" id="CAPB01000039">
    <property type="protein sequence ID" value="CCO95244.1"/>
    <property type="molecule type" value="Genomic_DNA"/>
</dbReference>